<dbReference type="SUPFAM" id="SSF57903">
    <property type="entry name" value="FYVE/PHD zinc finger"/>
    <property type="match status" value="1"/>
</dbReference>
<comment type="caution">
    <text evidence="5">The sequence shown here is derived from an EMBL/GenBank/DDBJ whole genome shotgun (WGS) entry which is preliminary data.</text>
</comment>
<organism evidence="5 6">
    <name type="scientific">Clavelina lepadiformis</name>
    <name type="common">Light-bulb sea squirt</name>
    <name type="synonym">Ascidia lepadiformis</name>
    <dbReference type="NCBI Taxonomy" id="159417"/>
    <lineage>
        <taxon>Eukaryota</taxon>
        <taxon>Metazoa</taxon>
        <taxon>Chordata</taxon>
        <taxon>Tunicata</taxon>
        <taxon>Ascidiacea</taxon>
        <taxon>Aplousobranchia</taxon>
        <taxon>Clavelinidae</taxon>
        <taxon>Clavelina</taxon>
    </lineage>
</organism>
<evidence type="ECO:0000256" key="3">
    <source>
        <dbReference type="ARBA" id="ARBA00022989"/>
    </source>
</evidence>
<keyword evidence="6" id="KW-1185">Reference proteome</keyword>
<sequence>MSISELFCTECCVQFSGGKDEPRWVECDNCDRWYHVKCTHLDPNLTQHEIEKLTYLCHNYESDLPDLLEICEFYESLYKYRPVDEDVLNEIIAQSTTPQLNNDQVQNCDLDITATKCATALRKILGGQGRWPIAISLVAIPSLIYLTASARFPETTYYLIRNGHKSEAVLVLQRMRDGQVRELKLLKLLQMTRAV</sequence>
<dbReference type="InterPro" id="IPR036259">
    <property type="entry name" value="MFS_trans_sf"/>
</dbReference>
<keyword evidence="2" id="KW-0812">Transmembrane</keyword>
<accession>A0ABP0G4Y6</accession>
<dbReference type="InterPro" id="IPR005828">
    <property type="entry name" value="MFS_sugar_transport-like"/>
</dbReference>
<name>A0ABP0G4Y6_CLALP</name>
<dbReference type="InterPro" id="IPR013083">
    <property type="entry name" value="Znf_RING/FYVE/PHD"/>
</dbReference>
<evidence type="ECO:0000256" key="4">
    <source>
        <dbReference type="ARBA" id="ARBA00023136"/>
    </source>
</evidence>
<reference evidence="5 6" key="1">
    <citation type="submission" date="2024-02" db="EMBL/GenBank/DDBJ databases">
        <authorList>
            <person name="Daric V."/>
            <person name="Darras S."/>
        </authorList>
    </citation>
    <scope>NUCLEOTIDE SEQUENCE [LARGE SCALE GENOMIC DNA]</scope>
</reference>
<dbReference type="InterPro" id="IPR011011">
    <property type="entry name" value="Znf_FYVE_PHD"/>
</dbReference>
<dbReference type="Proteomes" id="UP001642483">
    <property type="component" value="Unassembled WGS sequence"/>
</dbReference>
<dbReference type="EMBL" id="CAWYQH010000099">
    <property type="protein sequence ID" value="CAK8685185.1"/>
    <property type="molecule type" value="Genomic_DNA"/>
</dbReference>
<keyword evidence="4" id="KW-0472">Membrane</keyword>
<comment type="subcellular location">
    <subcellularLocation>
        <location evidence="1">Membrane</location>
    </subcellularLocation>
</comment>
<dbReference type="Pfam" id="PF00083">
    <property type="entry name" value="Sugar_tr"/>
    <property type="match status" value="1"/>
</dbReference>
<dbReference type="Gene3D" id="3.30.40.10">
    <property type="entry name" value="Zinc/RING finger domain, C3HC4 (zinc finger)"/>
    <property type="match status" value="1"/>
</dbReference>
<gene>
    <name evidence="5" type="ORF">CVLEPA_LOCUS16330</name>
</gene>
<evidence type="ECO:0000313" key="6">
    <source>
        <dbReference type="Proteomes" id="UP001642483"/>
    </source>
</evidence>
<evidence type="ECO:0000256" key="2">
    <source>
        <dbReference type="ARBA" id="ARBA00022692"/>
    </source>
</evidence>
<proteinExistence type="predicted"/>
<evidence type="ECO:0000313" key="5">
    <source>
        <dbReference type="EMBL" id="CAK8685185.1"/>
    </source>
</evidence>
<dbReference type="CDD" id="cd15517">
    <property type="entry name" value="PHD_TCF19_like"/>
    <property type="match status" value="1"/>
</dbReference>
<keyword evidence="3" id="KW-1133">Transmembrane helix</keyword>
<protein>
    <recommendedName>
        <fullName evidence="7">Zinc finger PHD-type domain-containing protein</fullName>
    </recommendedName>
</protein>
<evidence type="ECO:0008006" key="7">
    <source>
        <dbReference type="Google" id="ProtNLM"/>
    </source>
</evidence>
<dbReference type="Gene3D" id="1.20.1250.20">
    <property type="entry name" value="MFS general substrate transporter like domains"/>
    <property type="match status" value="1"/>
</dbReference>
<evidence type="ECO:0000256" key="1">
    <source>
        <dbReference type="ARBA" id="ARBA00004370"/>
    </source>
</evidence>